<dbReference type="InterPro" id="IPR035906">
    <property type="entry name" value="MetI-like_sf"/>
</dbReference>
<dbReference type="GO" id="GO:0043190">
    <property type="term" value="C:ATP-binding cassette (ABC) transporter complex"/>
    <property type="evidence" value="ECO:0007669"/>
    <property type="project" value="InterPro"/>
</dbReference>
<name>A0A839ZFL0_9HYPH</name>
<accession>A0A839ZFL0</accession>
<feature type="domain" description="ABC transmembrane type-1" evidence="10">
    <location>
        <begin position="13"/>
        <end position="201"/>
    </location>
</feature>
<evidence type="ECO:0000256" key="4">
    <source>
        <dbReference type="ARBA" id="ARBA00022475"/>
    </source>
</evidence>
<reference evidence="11 12" key="1">
    <citation type="submission" date="2020-08" db="EMBL/GenBank/DDBJ databases">
        <title>Genomic Encyclopedia of Type Strains, Phase IV (KMG-IV): sequencing the most valuable type-strain genomes for metagenomic binning, comparative biology and taxonomic classification.</title>
        <authorList>
            <person name="Goeker M."/>
        </authorList>
    </citation>
    <scope>NUCLEOTIDE SEQUENCE [LARGE SCALE GENOMIC DNA]</scope>
    <source>
        <strain evidence="11 12">DSM 5895</strain>
    </source>
</reference>
<dbReference type="EMBL" id="JACICD010000010">
    <property type="protein sequence ID" value="MBB3773426.1"/>
    <property type="molecule type" value="Genomic_DNA"/>
</dbReference>
<dbReference type="InterPro" id="IPR010065">
    <property type="entry name" value="AA_ABC_transptr_permease_3TM"/>
</dbReference>
<dbReference type="Pfam" id="PF00528">
    <property type="entry name" value="BPD_transp_1"/>
    <property type="match status" value="1"/>
</dbReference>
<evidence type="ECO:0000259" key="10">
    <source>
        <dbReference type="PROSITE" id="PS50928"/>
    </source>
</evidence>
<dbReference type="Gene3D" id="1.10.3720.10">
    <property type="entry name" value="MetI-like"/>
    <property type="match status" value="1"/>
</dbReference>
<proteinExistence type="inferred from homology"/>
<feature type="transmembrane region" description="Helical" evidence="9">
    <location>
        <begin position="182"/>
        <end position="201"/>
    </location>
</feature>
<evidence type="ECO:0000313" key="11">
    <source>
        <dbReference type="EMBL" id="MBB3773426.1"/>
    </source>
</evidence>
<keyword evidence="8 9" id="KW-0472">Membrane</keyword>
<dbReference type="InterPro" id="IPR000515">
    <property type="entry name" value="MetI-like"/>
</dbReference>
<keyword evidence="5 9" id="KW-0812">Transmembrane</keyword>
<dbReference type="AlphaFoldDB" id="A0A839ZFL0"/>
<dbReference type="GO" id="GO:0022857">
    <property type="term" value="F:transmembrane transporter activity"/>
    <property type="evidence" value="ECO:0007669"/>
    <property type="project" value="InterPro"/>
</dbReference>
<feature type="transmembrane region" description="Helical" evidence="9">
    <location>
        <begin position="47"/>
        <end position="72"/>
    </location>
</feature>
<evidence type="ECO:0000256" key="2">
    <source>
        <dbReference type="ARBA" id="ARBA00010072"/>
    </source>
</evidence>
<comment type="subcellular location">
    <subcellularLocation>
        <location evidence="1">Cell inner membrane</location>
        <topology evidence="1">Multi-pass membrane protein</topology>
    </subcellularLocation>
    <subcellularLocation>
        <location evidence="9">Cell membrane</location>
        <topology evidence="9">Multi-pass membrane protein</topology>
    </subcellularLocation>
</comment>
<comment type="caution">
    <text evidence="11">The sequence shown here is derived from an EMBL/GenBank/DDBJ whole genome shotgun (WGS) entry which is preliminary data.</text>
</comment>
<evidence type="ECO:0000256" key="6">
    <source>
        <dbReference type="ARBA" id="ARBA00022970"/>
    </source>
</evidence>
<dbReference type="GO" id="GO:0006865">
    <property type="term" value="P:amino acid transport"/>
    <property type="evidence" value="ECO:0007669"/>
    <property type="project" value="UniProtKB-KW"/>
</dbReference>
<evidence type="ECO:0000313" key="12">
    <source>
        <dbReference type="Proteomes" id="UP000533469"/>
    </source>
</evidence>
<evidence type="ECO:0000256" key="8">
    <source>
        <dbReference type="ARBA" id="ARBA00023136"/>
    </source>
</evidence>
<evidence type="ECO:0000256" key="9">
    <source>
        <dbReference type="RuleBase" id="RU363032"/>
    </source>
</evidence>
<evidence type="ECO:0000256" key="3">
    <source>
        <dbReference type="ARBA" id="ARBA00022448"/>
    </source>
</evidence>
<dbReference type="PANTHER" id="PTHR30614:SF0">
    <property type="entry name" value="L-CYSTINE TRANSPORT SYSTEM PERMEASE PROTEIN TCYL"/>
    <property type="match status" value="1"/>
</dbReference>
<organism evidence="11 12">
    <name type="scientific">Ancylobacter tetraedralis</name>
    <dbReference type="NCBI Taxonomy" id="217068"/>
    <lineage>
        <taxon>Bacteria</taxon>
        <taxon>Pseudomonadati</taxon>
        <taxon>Pseudomonadota</taxon>
        <taxon>Alphaproteobacteria</taxon>
        <taxon>Hyphomicrobiales</taxon>
        <taxon>Xanthobacteraceae</taxon>
        <taxon>Ancylobacter</taxon>
    </lineage>
</organism>
<keyword evidence="6" id="KW-0029">Amino-acid transport</keyword>
<dbReference type="InterPro" id="IPR043429">
    <property type="entry name" value="ArtM/GltK/GlnP/TcyL/YhdX-like"/>
</dbReference>
<keyword evidence="3 9" id="KW-0813">Transport</keyword>
<keyword evidence="7 9" id="KW-1133">Transmembrane helix</keyword>
<evidence type="ECO:0000256" key="1">
    <source>
        <dbReference type="ARBA" id="ARBA00004429"/>
    </source>
</evidence>
<dbReference type="PROSITE" id="PS50928">
    <property type="entry name" value="ABC_TM1"/>
    <property type="match status" value="1"/>
</dbReference>
<dbReference type="RefSeq" id="WP_183191564.1">
    <property type="nucleotide sequence ID" value="NZ_JACICD010000010.1"/>
</dbReference>
<sequence>MTLDAVLLIASGIPLTLAVTAGAFALGAVLGIPLCALRVSRSSTLHLAAVAIIMLLRSIPPIVWLFLLYFGIGSGFLRVGPVEASVAALGLITAANMAEIYRGALRGVHSGQWEASTALGMKPWARFRDVLAPQICRMALPSSVTFFIGLLKDSAIASTIGVGEIAFQANYISRRTFEGLEVFAVAGLVYILISLPIAAMSRQLDSRLRERVAQ</sequence>
<evidence type="ECO:0000256" key="5">
    <source>
        <dbReference type="ARBA" id="ARBA00022692"/>
    </source>
</evidence>
<keyword evidence="12" id="KW-1185">Reference proteome</keyword>
<feature type="transmembrane region" description="Helical" evidence="9">
    <location>
        <begin position="6"/>
        <end position="35"/>
    </location>
</feature>
<dbReference type="PANTHER" id="PTHR30614">
    <property type="entry name" value="MEMBRANE COMPONENT OF AMINO ACID ABC TRANSPORTER"/>
    <property type="match status" value="1"/>
</dbReference>
<gene>
    <name evidence="11" type="ORF">FHS55_004061</name>
</gene>
<evidence type="ECO:0000256" key="7">
    <source>
        <dbReference type="ARBA" id="ARBA00022989"/>
    </source>
</evidence>
<dbReference type="NCBIfam" id="TIGR01726">
    <property type="entry name" value="HEQRo_perm_3TM"/>
    <property type="match status" value="1"/>
</dbReference>
<protein>
    <submittedName>
        <fullName evidence="11">Polar amino acid transport system permease protein</fullName>
    </submittedName>
</protein>
<comment type="similarity">
    <text evidence="2">Belongs to the binding-protein-dependent transport system permease family. HisMQ subfamily.</text>
</comment>
<dbReference type="Proteomes" id="UP000533469">
    <property type="component" value="Unassembled WGS sequence"/>
</dbReference>
<keyword evidence="4" id="KW-1003">Cell membrane</keyword>
<dbReference type="CDD" id="cd06261">
    <property type="entry name" value="TM_PBP2"/>
    <property type="match status" value="1"/>
</dbReference>
<dbReference type="SUPFAM" id="SSF161098">
    <property type="entry name" value="MetI-like"/>
    <property type="match status" value="1"/>
</dbReference>